<reference evidence="8 9" key="1">
    <citation type="journal article" date="2011" name="Stand. Genomic Sci.">
        <title>Complete genome sequence of the thermophilic sulfur-reducer Hippea maritima type strain (MH(2)).</title>
        <authorList>
            <person name="Huntemann M."/>
            <person name="Lu M."/>
            <person name="Nolan M."/>
            <person name="Lapidus A."/>
            <person name="Lucas S."/>
            <person name="Hammon N."/>
            <person name="Deshpande S."/>
            <person name="Cheng J.F."/>
            <person name="Tapia R."/>
            <person name="Han C."/>
            <person name="Goodwin L."/>
            <person name="Pitluck S."/>
            <person name="Liolios K."/>
            <person name="Pagani I."/>
            <person name="Ivanova N."/>
            <person name="Ovchinikova G."/>
            <person name="Pati A."/>
            <person name="Chen A."/>
            <person name="Palaniappan K."/>
            <person name="Land M."/>
            <person name="Hauser L."/>
            <person name="Jeffries C.D."/>
            <person name="Detter J.C."/>
            <person name="Brambilla E.M."/>
            <person name="Rohde M."/>
            <person name="Spring S."/>
            <person name="Goker M."/>
            <person name="Woyke T."/>
            <person name="Bristow J."/>
            <person name="Eisen J.A."/>
            <person name="Markowitz V."/>
            <person name="Hugenholtz P."/>
            <person name="Kyrpides N.C."/>
            <person name="Klenk H.P."/>
            <person name="Mavromatis K."/>
        </authorList>
    </citation>
    <scope>NUCLEOTIDE SEQUENCE [LARGE SCALE GENOMIC DNA]</scope>
    <source>
        <strain evidence="9">ATCC 700847 / DSM 10411 / MH2</strain>
    </source>
</reference>
<dbReference type="GO" id="GO:0046872">
    <property type="term" value="F:metal ion binding"/>
    <property type="evidence" value="ECO:0007669"/>
    <property type="project" value="UniProtKB-KW"/>
</dbReference>
<dbReference type="eggNOG" id="COG0731">
    <property type="taxonomic scope" value="Bacteria"/>
</dbReference>
<accession>F2LWM6</accession>
<keyword evidence="2" id="KW-0004">4Fe-4S</keyword>
<evidence type="ECO:0000313" key="8">
    <source>
        <dbReference type="EMBL" id="AEA34135.1"/>
    </source>
</evidence>
<sequence>MDFLFGPVPSRRLGLSLGINIIPFKVCSYRCIYCEVGKTTDLSIERKSFFEVELIEKEFKDNIGKLGKIDFVTFSGSGEPTLNKDIGRLIDFVKGFGYRTAVLTNGSLLWREDVKRDLLRADIVIPSLDAADEDSFKKINRPHPSLSLTKIIHGIADFNHSFSGQMWLEILFVEGVNDSKRNVKALIDAIKLINPDKIQLGTVDRPPTLPWAEKLSFEKLNLIADNMRSKLNAEIEIIGGFDKENEEFEEDKERAILKLINIRPCSRVELMKIFKIDKKELENILDRFSKEGKAFEYSYGGKDFITGSMARIAGIGLED</sequence>
<dbReference type="CDD" id="cd01335">
    <property type="entry name" value="Radical_SAM"/>
    <property type="match status" value="1"/>
</dbReference>
<keyword evidence="3" id="KW-0949">S-adenosyl-L-methionine</keyword>
<dbReference type="PROSITE" id="PS51918">
    <property type="entry name" value="RADICAL_SAM"/>
    <property type="match status" value="1"/>
</dbReference>
<dbReference type="PANTHER" id="PTHR43787:SF11">
    <property type="entry name" value="UPF0026 PROTEIN SLR1464"/>
    <property type="match status" value="1"/>
</dbReference>
<dbReference type="Proteomes" id="UP000008139">
    <property type="component" value="Chromosome"/>
</dbReference>
<gene>
    <name evidence="8" type="ordered locus">Hipma_1173</name>
</gene>
<evidence type="ECO:0000256" key="3">
    <source>
        <dbReference type="ARBA" id="ARBA00022691"/>
    </source>
</evidence>
<evidence type="ECO:0000256" key="5">
    <source>
        <dbReference type="ARBA" id="ARBA00023004"/>
    </source>
</evidence>
<dbReference type="InterPro" id="IPR058240">
    <property type="entry name" value="rSAM_sf"/>
</dbReference>
<dbReference type="SFLD" id="SFLDS00029">
    <property type="entry name" value="Radical_SAM"/>
    <property type="match status" value="1"/>
</dbReference>
<proteinExistence type="predicted"/>
<keyword evidence="5" id="KW-0408">Iron</keyword>
<comment type="cofactor">
    <cofactor evidence="1">
        <name>[4Fe-4S] cluster</name>
        <dbReference type="ChEBI" id="CHEBI:49883"/>
    </cofactor>
</comment>
<dbReference type="RefSeq" id="WP_013682172.1">
    <property type="nucleotide sequence ID" value="NC_015318.1"/>
</dbReference>
<dbReference type="EMBL" id="CP002606">
    <property type="protein sequence ID" value="AEA34135.1"/>
    <property type="molecule type" value="Genomic_DNA"/>
</dbReference>
<dbReference type="SFLD" id="SFLDG01083">
    <property type="entry name" value="Uncharacterised_Radical_SAM_Su"/>
    <property type="match status" value="1"/>
</dbReference>
<feature type="domain" description="Radical SAM core" evidence="7">
    <location>
        <begin position="11"/>
        <end position="242"/>
    </location>
</feature>
<dbReference type="InParanoid" id="F2LWM6"/>
<protein>
    <submittedName>
        <fullName evidence="8">Radical SAM domain protein</fullName>
    </submittedName>
</protein>
<keyword evidence="9" id="KW-1185">Reference proteome</keyword>
<dbReference type="KEGG" id="hmr:Hipma_1173"/>
<evidence type="ECO:0000256" key="2">
    <source>
        <dbReference type="ARBA" id="ARBA00022485"/>
    </source>
</evidence>
<dbReference type="InterPro" id="IPR040084">
    <property type="entry name" value="GTPase_Obg"/>
</dbReference>
<dbReference type="PANTHER" id="PTHR43787">
    <property type="entry name" value="FEMO COFACTOR BIOSYNTHESIS PROTEIN NIFB-RELATED"/>
    <property type="match status" value="1"/>
</dbReference>
<dbReference type="GO" id="GO:0051539">
    <property type="term" value="F:4 iron, 4 sulfur cluster binding"/>
    <property type="evidence" value="ECO:0007669"/>
    <property type="project" value="UniProtKB-KW"/>
</dbReference>
<organism evidence="8 9">
    <name type="scientific">Hippea maritima (strain ATCC 700847 / DSM 10411 / MH2)</name>
    <dbReference type="NCBI Taxonomy" id="760142"/>
    <lineage>
        <taxon>Bacteria</taxon>
        <taxon>Pseudomonadati</taxon>
        <taxon>Campylobacterota</taxon>
        <taxon>Desulfurellia</taxon>
        <taxon>Desulfurellales</taxon>
        <taxon>Hippeaceae</taxon>
        <taxon>Hippea</taxon>
    </lineage>
</organism>
<dbReference type="GO" id="GO:0003824">
    <property type="term" value="F:catalytic activity"/>
    <property type="evidence" value="ECO:0007669"/>
    <property type="project" value="InterPro"/>
</dbReference>
<evidence type="ECO:0000259" key="7">
    <source>
        <dbReference type="PROSITE" id="PS51918"/>
    </source>
</evidence>
<dbReference type="InterPro" id="IPR013785">
    <property type="entry name" value="Aldolase_TIM"/>
</dbReference>
<dbReference type="SUPFAM" id="SSF102114">
    <property type="entry name" value="Radical SAM enzymes"/>
    <property type="match status" value="1"/>
</dbReference>
<evidence type="ECO:0000256" key="6">
    <source>
        <dbReference type="ARBA" id="ARBA00023014"/>
    </source>
</evidence>
<evidence type="ECO:0000256" key="4">
    <source>
        <dbReference type="ARBA" id="ARBA00022723"/>
    </source>
</evidence>
<name>F2LWM6_HIPMA</name>
<keyword evidence="6" id="KW-0411">Iron-sulfur</keyword>
<dbReference type="Gene3D" id="3.20.20.70">
    <property type="entry name" value="Aldolase class I"/>
    <property type="match status" value="1"/>
</dbReference>
<evidence type="ECO:0000313" key="9">
    <source>
        <dbReference type="Proteomes" id="UP000008139"/>
    </source>
</evidence>
<dbReference type="HOGENOM" id="CLU_058377_0_0_7"/>
<dbReference type="Pfam" id="PF04055">
    <property type="entry name" value="Radical_SAM"/>
    <property type="match status" value="1"/>
</dbReference>
<evidence type="ECO:0000256" key="1">
    <source>
        <dbReference type="ARBA" id="ARBA00001966"/>
    </source>
</evidence>
<dbReference type="OrthoDB" id="9800840at2"/>
<reference evidence="9" key="2">
    <citation type="submission" date="2011-03" db="EMBL/GenBank/DDBJ databases">
        <title>The complete genome of Hippea maritima DSM 10411.</title>
        <authorList>
            <consortium name="US DOE Joint Genome Institute (JGI-PGF)"/>
            <person name="Lucas S."/>
            <person name="Copeland A."/>
            <person name="Lapidus A."/>
            <person name="Bruce D."/>
            <person name="Goodwin L."/>
            <person name="Pitluck S."/>
            <person name="Peters L."/>
            <person name="Kyrpides N."/>
            <person name="Mavromatis K."/>
            <person name="Pagani I."/>
            <person name="Ivanova N."/>
            <person name="Mikhailova N."/>
            <person name="Lu M."/>
            <person name="Detter J.C."/>
            <person name="Tapia R."/>
            <person name="Han C."/>
            <person name="Land M."/>
            <person name="Hauser L."/>
            <person name="Markowitz V."/>
            <person name="Cheng J.-F."/>
            <person name="Hugenholtz P."/>
            <person name="Woyke T."/>
            <person name="Wu D."/>
            <person name="Spring S."/>
            <person name="Schroeder M."/>
            <person name="Brambilla E."/>
            <person name="Klenk H.-P."/>
            <person name="Eisen J.A."/>
        </authorList>
    </citation>
    <scope>NUCLEOTIDE SEQUENCE [LARGE SCALE GENOMIC DNA]</scope>
    <source>
        <strain evidence="9">ATCC 700847 / DSM 10411 / MH2</strain>
    </source>
</reference>
<keyword evidence="4" id="KW-0479">Metal-binding</keyword>
<dbReference type="AlphaFoldDB" id="F2LWM6"/>
<dbReference type="STRING" id="760142.Hipma_1173"/>
<dbReference type="InterPro" id="IPR007197">
    <property type="entry name" value="rSAM"/>
</dbReference>